<dbReference type="Proteomes" id="UP000598971">
    <property type="component" value="Unassembled WGS sequence"/>
</dbReference>
<dbReference type="NCBIfam" id="TIGR00046">
    <property type="entry name" value="RsmE family RNA methyltransferase"/>
    <property type="match status" value="1"/>
</dbReference>
<evidence type="ECO:0000313" key="13">
    <source>
        <dbReference type="EMBL" id="NNV55442.1"/>
    </source>
</evidence>
<dbReference type="Pfam" id="PF04452">
    <property type="entry name" value="Methyltrans_RNA"/>
    <property type="match status" value="1"/>
</dbReference>
<evidence type="ECO:0000256" key="4">
    <source>
        <dbReference type="ARBA" id="ARBA00022552"/>
    </source>
</evidence>
<dbReference type="EC" id="2.1.1.193" evidence="10"/>
<dbReference type="Pfam" id="PF20260">
    <property type="entry name" value="PUA_4"/>
    <property type="match status" value="1"/>
</dbReference>
<dbReference type="CDD" id="cd18084">
    <property type="entry name" value="RsmE-like"/>
    <property type="match status" value="1"/>
</dbReference>
<comment type="catalytic activity">
    <reaction evidence="9 10">
        <text>uridine(1498) in 16S rRNA + S-adenosyl-L-methionine = N(3)-methyluridine(1498) in 16S rRNA + S-adenosyl-L-homocysteine + H(+)</text>
        <dbReference type="Rhea" id="RHEA:42920"/>
        <dbReference type="Rhea" id="RHEA-COMP:10283"/>
        <dbReference type="Rhea" id="RHEA-COMP:10284"/>
        <dbReference type="ChEBI" id="CHEBI:15378"/>
        <dbReference type="ChEBI" id="CHEBI:57856"/>
        <dbReference type="ChEBI" id="CHEBI:59789"/>
        <dbReference type="ChEBI" id="CHEBI:65315"/>
        <dbReference type="ChEBI" id="CHEBI:74502"/>
        <dbReference type="EC" id="2.1.1.193"/>
    </reaction>
</comment>
<evidence type="ECO:0000256" key="9">
    <source>
        <dbReference type="ARBA" id="ARBA00047944"/>
    </source>
</evidence>
<protein>
    <recommendedName>
        <fullName evidence="10">Ribosomal RNA small subunit methyltransferase E</fullName>
        <ecNumber evidence="10">2.1.1.193</ecNumber>
    </recommendedName>
</protein>
<dbReference type="SUPFAM" id="SSF75217">
    <property type="entry name" value="alpha/beta knot"/>
    <property type="match status" value="1"/>
</dbReference>
<name>A0A8J8JR38_9BACT</name>
<gene>
    <name evidence="13" type="ORF">GD597_08240</name>
</gene>
<evidence type="ECO:0000256" key="6">
    <source>
        <dbReference type="ARBA" id="ARBA00022679"/>
    </source>
</evidence>
<dbReference type="EMBL" id="WHPF01000005">
    <property type="protein sequence ID" value="NNV55442.1"/>
    <property type="molecule type" value="Genomic_DNA"/>
</dbReference>
<keyword evidence="7 10" id="KW-0949">S-adenosyl-L-methionine</keyword>
<dbReference type="GO" id="GO:0005737">
    <property type="term" value="C:cytoplasm"/>
    <property type="evidence" value="ECO:0007669"/>
    <property type="project" value="UniProtKB-SubCell"/>
</dbReference>
<evidence type="ECO:0000313" key="14">
    <source>
        <dbReference type="Proteomes" id="UP000598971"/>
    </source>
</evidence>
<keyword evidence="14" id="KW-1185">Reference proteome</keyword>
<feature type="domain" description="Ribosomal RNA small subunit methyltransferase E methyltransferase" evidence="11">
    <location>
        <begin position="76"/>
        <end position="229"/>
    </location>
</feature>
<dbReference type="Gene3D" id="2.40.240.20">
    <property type="entry name" value="Hypothetical PUA domain-like, domain 1"/>
    <property type="match status" value="1"/>
</dbReference>
<dbReference type="InterPro" id="IPR029026">
    <property type="entry name" value="tRNA_m1G_MTases_N"/>
</dbReference>
<comment type="function">
    <text evidence="8 10">Specifically methylates the N3 position of the uracil ring of uridine 1498 (m3U1498) in 16S rRNA. Acts on the fully assembled 30S ribosomal subunit.</text>
</comment>
<proteinExistence type="inferred from homology"/>
<dbReference type="PANTHER" id="PTHR30027">
    <property type="entry name" value="RIBOSOMAL RNA SMALL SUBUNIT METHYLTRANSFERASE E"/>
    <property type="match status" value="1"/>
</dbReference>
<evidence type="ECO:0000256" key="3">
    <source>
        <dbReference type="ARBA" id="ARBA00022490"/>
    </source>
</evidence>
<evidence type="ECO:0000256" key="10">
    <source>
        <dbReference type="PIRNR" id="PIRNR015601"/>
    </source>
</evidence>
<dbReference type="InterPro" id="IPR046886">
    <property type="entry name" value="RsmE_MTase_dom"/>
</dbReference>
<evidence type="ECO:0000256" key="5">
    <source>
        <dbReference type="ARBA" id="ARBA00022603"/>
    </source>
</evidence>
<keyword evidence="6 10" id="KW-0808">Transferase</keyword>
<keyword evidence="4 10" id="KW-0698">rRNA processing</keyword>
<dbReference type="InterPro" id="IPR029028">
    <property type="entry name" value="Alpha/beta_knot_MTases"/>
</dbReference>
<comment type="similarity">
    <text evidence="2 10">Belongs to the RNA methyltransferase RsmE family.</text>
</comment>
<evidence type="ECO:0000256" key="8">
    <source>
        <dbReference type="ARBA" id="ARBA00025699"/>
    </source>
</evidence>
<evidence type="ECO:0000256" key="7">
    <source>
        <dbReference type="ARBA" id="ARBA00022691"/>
    </source>
</evidence>
<dbReference type="GO" id="GO:0070475">
    <property type="term" value="P:rRNA base methylation"/>
    <property type="evidence" value="ECO:0007669"/>
    <property type="project" value="TreeGrafter"/>
</dbReference>
<dbReference type="Gene3D" id="3.40.1280.10">
    <property type="match status" value="1"/>
</dbReference>
<evidence type="ECO:0000259" key="12">
    <source>
        <dbReference type="Pfam" id="PF20260"/>
    </source>
</evidence>
<accession>A0A8J8JR38</accession>
<reference evidence="13" key="1">
    <citation type="submission" date="2019-10" db="EMBL/GenBank/DDBJ databases">
        <title>Draft genome sequence of Panacibacter sp. KCS-6.</title>
        <authorList>
            <person name="Yim K.J."/>
        </authorList>
    </citation>
    <scope>NUCLEOTIDE SEQUENCE</scope>
    <source>
        <strain evidence="13">KCS-6</strain>
    </source>
</reference>
<feature type="domain" description="Ribosomal RNA small subunit methyltransferase E PUA-like" evidence="12">
    <location>
        <begin position="19"/>
        <end position="65"/>
    </location>
</feature>
<evidence type="ECO:0000259" key="11">
    <source>
        <dbReference type="Pfam" id="PF04452"/>
    </source>
</evidence>
<evidence type="ECO:0000256" key="1">
    <source>
        <dbReference type="ARBA" id="ARBA00004496"/>
    </source>
</evidence>
<dbReference type="InterPro" id="IPR015947">
    <property type="entry name" value="PUA-like_sf"/>
</dbReference>
<keyword evidence="3 10" id="KW-0963">Cytoplasm</keyword>
<evidence type="ECO:0000256" key="2">
    <source>
        <dbReference type="ARBA" id="ARBA00005528"/>
    </source>
</evidence>
<dbReference type="RefSeq" id="WP_171607368.1">
    <property type="nucleotide sequence ID" value="NZ_WHPF01000005.1"/>
</dbReference>
<dbReference type="InterPro" id="IPR006700">
    <property type="entry name" value="RsmE"/>
</dbReference>
<dbReference type="PANTHER" id="PTHR30027:SF3">
    <property type="entry name" value="16S RRNA (URACIL(1498)-N(3))-METHYLTRANSFERASE"/>
    <property type="match status" value="1"/>
</dbReference>
<dbReference type="SUPFAM" id="SSF88697">
    <property type="entry name" value="PUA domain-like"/>
    <property type="match status" value="1"/>
</dbReference>
<comment type="caution">
    <text evidence="13">The sequence shown here is derived from an EMBL/GenBank/DDBJ whole genome shotgun (WGS) entry which is preliminary data.</text>
</comment>
<dbReference type="AlphaFoldDB" id="A0A8J8JR38"/>
<sequence length="232" mass="26001">MALPIFYTNQPITAQQLVLSEETSRHCIQVLRMQVGEQLQLTNGTGSLLTTSIIQADKKHCTVHVETTELLPPPTKKVSIGISVLKNANRFEWFLEKATEIGVSEIIPLICQRTERQHFRYDRMNAILIAAMLQSQQTWLPILHEPQQVQHVIERSTATQKLIANCEEGEKQLIKQISLTNHIQMLIGPEGDFSPAEIKLAMQHNYQAVSLGSTRLRTETAGVVAATLLMNG</sequence>
<organism evidence="13 14">
    <name type="scientific">Limnovirga soli</name>
    <dbReference type="NCBI Taxonomy" id="2656915"/>
    <lineage>
        <taxon>Bacteria</taxon>
        <taxon>Pseudomonadati</taxon>
        <taxon>Bacteroidota</taxon>
        <taxon>Chitinophagia</taxon>
        <taxon>Chitinophagales</taxon>
        <taxon>Chitinophagaceae</taxon>
        <taxon>Limnovirga</taxon>
    </lineage>
</organism>
<dbReference type="InterPro" id="IPR046887">
    <property type="entry name" value="RsmE_PUA-like"/>
</dbReference>
<dbReference type="PIRSF" id="PIRSF015601">
    <property type="entry name" value="MTase_slr0722"/>
    <property type="match status" value="1"/>
</dbReference>
<dbReference type="GO" id="GO:0070042">
    <property type="term" value="F:rRNA (uridine-N3-)-methyltransferase activity"/>
    <property type="evidence" value="ECO:0007669"/>
    <property type="project" value="TreeGrafter"/>
</dbReference>
<comment type="subcellular location">
    <subcellularLocation>
        <location evidence="1 10">Cytoplasm</location>
    </subcellularLocation>
</comment>
<keyword evidence="5 10" id="KW-0489">Methyltransferase</keyword>